<reference evidence="1" key="1">
    <citation type="journal article" date="2013" name="Nature">
        <title>Draft genome of the wheat A-genome progenitor Triticum urartu.</title>
        <authorList>
            <person name="Ling H.Q."/>
            <person name="Zhao S."/>
            <person name="Liu D."/>
            <person name="Wang J."/>
            <person name="Sun H."/>
            <person name="Zhang C."/>
            <person name="Fan H."/>
            <person name="Li D."/>
            <person name="Dong L."/>
            <person name="Tao Y."/>
            <person name="Gao C."/>
            <person name="Wu H."/>
            <person name="Li Y."/>
            <person name="Cui Y."/>
            <person name="Guo X."/>
            <person name="Zheng S."/>
            <person name="Wang B."/>
            <person name="Yu K."/>
            <person name="Liang Q."/>
            <person name="Yang W."/>
            <person name="Lou X."/>
            <person name="Chen J."/>
            <person name="Feng M."/>
            <person name="Jian J."/>
            <person name="Zhang X."/>
            <person name="Luo G."/>
            <person name="Jiang Y."/>
            <person name="Liu J."/>
            <person name="Wang Z."/>
            <person name="Sha Y."/>
            <person name="Zhang B."/>
            <person name="Wu H."/>
            <person name="Tang D."/>
            <person name="Shen Q."/>
            <person name="Xue P."/>
            <person name="Zou S."/>
            <person name="Wang X."/>
            <person name="Liu X."/>
            <person name="Wang F."/>
            <person name="Yang Y."/>
            <person name="An X."/>
            <person name="Dong Z."/>
            <person name="Zhang K."/>
            <person name="Zhang X."/>
            <person name="Luo M.C."/>
            <person name="Dvorak J."/>
            <person name="Tong Y."/>
            <person name="Wang J."/>
            <person name="Yang H."/>
            <person name="Li Z."/>
            <person name="Wang D."/>
            <person name="Zhang A."/>
            <person name="Wang J."/>
        </authorList>
    </citation>
    <scope>NUCLEOTIDE SEQUENCE</scope>
</reference>
<gene>
    <name evidence="1" type="ORF">TRIUR3_18662</name>
</gene>
<dbReference type="AlphaFoldDB" id="M7ZB23"/>
<accession>M7ZB23</accession>
<protein>
    <submittedName>
        <fullName evidence="1">Uncharacterized protein</fullName>
    </submittedName>
</protein>
<name>M7ZB23_TRIUA</name>
<dbReference type="EMBL" id="KD147982">
    <property type="protein sequence ID" value="EMS57262.1"/>
    <property type="molecule type" value="Genomic_DNA"/>
</dbReference>
<proteinExistence type="predicted"/>
<evidence type="ECO:0000313" key="1">
    <source>
        <dbReference type="EMBL" id="EMS57262.1"/>
    </source>
</evidence>
<sequence length="53" mass="5244">MAFRGAASRSFLAAVRGRTASTVPRAIGGVDGVAGVGCRKADGALRGERAGVL</sequence>
<organism evidence="1">
    <name type="scientific">Triticum urartu</name>
    <name type="common">Red wild einkorn</name>
    <name type="synonym">Crithodium urartu</name>
    <dbReference type="NCBI Taxonomy" id="4572"/>
    <lineage>
        <taxon>Eukaryota</taxon>
        <taxon>Viridiplantae</taxon>
        <taxon>Streptophyta</taxon>
        <taxon>Embryophyta</taxon>
        <taxon>Tracheophyta</taxon>
        <taxon>Spermatophyta</taxon>
        <taxon>Magnoliopsida</taxon>
        <taxon>Liliopsida</taxon>
        <taxon>Poales</taxon>
        <taxon>Poaceae</taxon>
        <taxon>BOP clade</taxon>
        <taxon>Pooideae</taxon>
        <taxon>Triticodae</taxon>
        <taxon>Triticeae</taxon>
        <taxon>Triticinae</taxon>
        <taxon>Triticum</taxon>
    </lineage>
</organism>